<dbReference type="PROSITE" id="PS51186">
    <property type="entry name" value="GNAT"/>
    <property type="match status" value="1"/>
</dbReference>
<name>A0ABP9D116_9BACT</name>
<dbReference type="InterPro" id="IPR016181">
    <property type="entry name" value="Acyl_CoA_acyltransferase"/>
</dbReference>
<dbReference type="InterPro" id="IPR000182">
    <property type="entry name" value="GNAT_dom"/>
</dbReference>
<proteinExistence type="predicted"/>
<organism evidence="2 3">
    <name type="scientific">Algivirga pacifica</name>
    <dbReference type="NCBI Taxonomy" id="1162670"/>
    <lineage>
        <taxon>Bacteria</taxon>
        <taxon>Pseudomonadati</taxon>
        <taxon>Bacteroidota</taxon>
        <taxon>Cytophagia</taxon>
        <taxon>Cytophagales</taxon>
        <taxon>Flammeovirgaceae</taxon>
        <taxon>Algivirga</taxon>
    </lineage>
</organism>
<evidence type="ECO:0000313" key="3">
    <source>
        <dbReference type="Proteomes" id="UP001500298"/>
    </source>
</evidence>
<accession>A0ABP9D116</accession>
<dbReference type="CDD" id="cd04301">
    <property type="entry name" value="NAT_SF"/>
    <property type="match status" value="1"/>
</dbReference>
<comment type="caution">
    <text evidence="2">The sequence shown here is derived from an EMBL/GenBank/DDBJ whole genome shotgun (WGS) entry which is preliminary data.</text>
</comment>
<sequence>MNWIFKQFDELSLKELYDILQLRNDVFVVEQECPYLDLDGLKDKSSTHLFLYQEDTLAAYCRIVPAGISYTEESIGRVVVHKKFRNKQLGKLLMQQAIDFVKKEWNSEKIRISAQAYLQKFYIDLGFEQVSEIYLEDDIPHMEMLYKEG</sequence>
<dbReference type="Gene3D" id="3.40.630.30">
    <property type="match status" value="1"/>
</dbReference>
<evidence type="ECO:0000259" key="1">
    <source>
        <dbReference type="PROSITE" id="PS51186"/>
    </source>
</evidence>
<protein>
    <submittedName>
        <fullName evidence="2">GNAT family N-acetyltransferase</fullName>
    </submittedName>
</protein>
<keyword evidence="3" id="KW-1185">Reference proteome</keyword>
<dbReference type="EMBL" id="BAABJX010000011">
    <property type="protein sequence ID" value="GAA4824106.1"/>
    <property type="molecule type" value="Genomic_DNA"/>
</dbReference>
<dbReference type="SUPFAM" id="SSF55729">
    <property type="entry name" value="Acyl-CoA N-acyltransferases (Nat)"/>
    <property type="match status" value="1"/>
</dbReference>
<evidence type="ECO:0000313" key="2">
    <source>
        <dbReference type="EMBL" id="GAA4824106.1"/>
    </source>
</evidence>
<dbReference type="Proteomes" id="UP001500298">
    <property type="component" value="Unassembled WGS sequence"/>
</dbReference>
<gene>
    <name evidence="2" type="ORF">GCM10023331_05780</name>
</gene>
<dbReference type="RefSeq" id="WP_345369050.1">
    <property type="nucleotide sequence ID" value="NZ_BAABJX010000011.1"/>
</dbReference>
<dbReference type="Pfam" id="PF13673">
    <property type="entry name" value="Acetyltransf_10"/>
    <property type="match status" value="1"/>
</dbReference>
<feature type="domain" description="N-acetyltransferase" evidence="1">
    <location>
        <begin position="6"/>
        <end position="149"/>
    </location>
</feature>
<reference evidence="3" key="1">
    <citation type="journal article" date="2019" name="Int. J. Syst. Evol. Microbiol.">
        <title>The Global Catalogue of Microorganisms (GCM) 10K type strain sequencing project: providing services to taxonomists for standard genome sequencing and annotation.</title>
        <authorList>
            <consortium name="The Broad Institute Genomics Platform"/>
            <consortium name="The Broad Institute Genome Sequencing Center for Infectious Disease"/>
            <person name="Wu L."/>
            <person name="Ma J."/>
        </authorList>
    </citation>
    <scope>NUCLEOTIDE SEQUENCE [LARGE SCALE GENOMIC DNA]</scope>
    <source>
        <strain evidence="3">JCM 18326</strain>
    </source>
</reference>